<dbReference type="EMBL" id="JABSTR010000003">
    <property type="protein sequence ID" value="KAH9365500.1"/>
    <property type="molecule type" value="Genomic_DNA"/>
</dbReference>
<name>A0A9J6FTR7_HAELO</name>
<proteinExistence type="predicted"/>
<dbReference type="GO" id="GO:0016491">
    <property type="term" value="F:oxidoreductase activity"/>
    <property type="evidence" value="ECO:0007669"/>
    <property type="project" value="InterPro"/>
</dbReference>
<comment type="caution">
    <text evidence="6">The sequence shown here is derived from an EMBL/GenBank/DDBJ whole genome shotgun (WGS) entry which is preliminary data.</text>
</comment>
<feature type="domain" description="FMN-dependent dehydrogenase" evidence="5">
    <location>
        <begin position="1"/>
        <end position="103"/>
    </location>
</feature>
<evidence type="ECO:0000259" key="5">
    <source>
        <dbReference type="Pfam" id="PF01070"/>
    </source>
</evidence>
<keyword evidence="2" id="KW-0285">Flavoprotein</keyword>
<keyword evidence="3" id="KW-0288">FMN</keyword>
<gene>
    <name evidence="6" type="ORF">HPB48_016278</name>
</gene>
<dbReference type="InterPro" id="IPR000262">
    <property type="entry name" value="FMN-dep_DH"/>
</dbReference>
<dbReference type="SUPFAM" id="SSF51395">
    <property type="entry name" value="FMN-linked oxidoreductases"/>
    <property type="match status" value="1"/>
</dbReference>
<feature type="compositionally biased region" description="Basic and acidic residues" evidence="4">
    <location>
        <begin position="84"/>
        <end position="94"/>
    </location>
</feature>
<feature type="region of interest" description="Disordered" evidence="4">
    <location>
        <begin position="63"/>
        <end position="118"/>
    </location>
</feature>
<organism evidence="6 7">
    <name type="scientific">Haemaphysalis longicornis</name>
    <name type="common">Bush tick</name>
    <dbReference type="NCBI Taxonomy" id="44386"/>
    <lineage>
        <taxon>Eukaryota</taxon>
        <taxon>Metazoa</taxon>
        <taxon>Ecdysozoa</taxon>
        <taxon>Arthropoda</taxon>
        <taxon>Chelicerata</taxon>
        <taxon>Arachnida</taxon>
        <taxon>Acari</taxon>
        <taxon>Parasitiformes</taxon>
        <taxon>Ixodida</taxon>
        <taxon>Ixodoidea</taxon>
        <taxon>Ixodidae</taxon>
        <taxon>Haemaphysalinae</taxon>
        <taxon>Haemaphysalis</taxon>
    </lineage>
</organism>
<dbReference type="AlphaFoldDB" id="A0A9J6FTR7"/>
<comment type="cofactor">
    <cofactor evidence="1">
        <name>FMN</name>
        <dbReference type="ChEBI" id="CHEBI:58210"/>
    </cofactor>
</comment>
<keyword evidence="7" id="KW-1185">Reference proteome</keyword>
<evidence type="ECO:0000256" key="2">
    <source>
        <dbReference type="ARBA" id="ARBA00022630"/>
    </source>
</evidence>
<accession>A0A9J6FTR7</accession>
<dbReference type="InterPro" id="IPR013785">
    <property type="entry name" value="Aldolase_TIM"/>
</dbReference>
<sequence length="200" mass="22588">MILSALSSVSLEDVRKSAPNCKLWMHPYVFRDRRLTEKIVKRAVKAGFSAVVLTADSPVKGGVKVEDKGISVPPPANLSAESIHTADRRSRRQSDPTSYTLHHSAPKQTNSRTHTNGSRPRRACFMYILRLVLRFRAHFGAVEMETERKRRLAAMALALYVDEEDYPAPKRSCWFKDWMCRKELGLQNQIVACGTLATVC</sequence>
<dbReference type="Proteomes" id="UP000821853">
    <property type="component" value="Unassembled WGS sequence"/>
</dbReference>
<evidence type="ECO:0000313" key="6">
    <source>
        <dbReference type="EMBL" id="KAH9365500.1"/>
    </source>
</evidence>
<dbReference type="OrthoDB" id="25826at2759"/>
<dbReference type="PANTHER" id="PTHR10578">
    <property type="entry name" value="S -2-HYDROXY-ACID OXIDASE-RELATED"/>
    <property type="match status" value="1"/>
</dbReference>
<feature type="compositionally biased region" description="Polar residues" evidence="4">
    <location>
        <begin position="95"/>
        <end position="118"/>
    </location>
</feature>
<evidence type="ECO:0000256" key="3">
    <source>
        <dbReference type="ARBA" id="ARBA00022643"/>
    </source>
</evidence>
<evidence type="ECO:0000256" key="4">
    <source>
        <dbReference type="SAM" id="MobiDB-lite"/>
    </source>
</evidence>
<reference evidence="6 7" key="1">
    <citation type="journal article" date="2020" name="Cell">
        <title>Large-Scale Comparative Analyses of Tick Genomes Elucidate Their Genetic Diversity and Vector Capacities.</title>
        <authorList>
            <consortium name="Tick Genome and Microbiome Consortium (TIGMIC)"/>
            <person name="Jia N."/>
            <person name="Wang J."/>
            <person name="Shi W."/>
            <person name="Du L."/>
            <person name="Sun Y."/>
            <person name="Zhan W."/>
            <person name="Jiang J.F."/>
            <person name="Wang Q."/>
            <person name="Zhang B."/>
            <person name="Ji P."/>
            <person name="Bell-Sakyi L."/>
            <person name="Cui X.M."/>
            <person name="Yuan T.T."/>
            <person name="Jiang B.G."/>
            <person name="Yang W.F."/>
            <person name="Lam T.T."/>
            <person name="Chang Q.C."/>
            <person name="Ding S.J."/>
            <person name="Wang X.J."/>
            <person name="Zhu J.G."/>
            <person name="Ruan X.D."/>
            <person name="Zhao L."/>
            <person name="Wei J.T."/>
            <person name="Ye R.Z."/>
            <person name="Que T.C."/>
            <person name="Du C.H."/>
            <person name="Zhou Y.H."/>
            <person name="Cheng J.X."/>
            <person name="Dai P.F."/>
            <person name="Guo W.B."/>
            <person name="Han X.H."/>
            <person name="Huang E.J."/>
            <person name="Li L.F."/>
            <person name="Wei W."/>
            <person name="Gao Y.C."/>
            <person name="Liu J.Z."/>
            <person name="Shao H.Z."/>
            <person name="Wang X."/>
            <person name="Wang C.C."/>
            <person name="Yang T.C."/>
            <person name="Huo Q.B."/>
            <person name="Li W."/>
            <person name="Chen H.Y."/>
            <person name="Chen S.E."/>
            <person name="Zhou L.G."/>
            <person name="Ni X.B."/>
            <person name="Tian J.H."/>
            <person name="Sheng Y."/>
            <person name="Liu T."/>
            <person name="Pan Y.S."/>
            <person name="Xia L.Y."/>
            <person name="Li J."/>
            <person name="Zhao F."/>
            <person name="Cao W.C."/>
        </authorList>
    </citation>
    <scope>NUCLEOTIDE SEQUENCE [LARGE SCALE GENOMIC DNA]</scope>
    <source>
        <strain evidence="6">HaeL-2018</strain>
    </source>
</reference>
<dbReference type="Pfam" id="PF01070">
    <property type="entry name" value="FMN_dh"/>
    <property type="match status" value="1"/>
</dbReference>
<dbReference type="VEuPathDB" id="VectorBase:HLOH_053970"/>
<dbReference type="Gene3D" id="3.20.20.70">
    <property type="entry name" value="Aldolase class I"/>
    <property type="match status" value="1"/>
</dbReference>
<protein>
    <recommendedName>
        <fullName evidence="5">FMN-dependent dehydrogenase domain-containing protein</fullName>
    </recommendedName>
</protein>
<evidence type="ECO:0000313" key="7">
    <source>
        <dbReference type="Proteomes" id="UP000821853"/>
    </source>
</evidence>
<dbReference type="PANTHER" id="PTHR10578:SF107">
    <property type="entry name" value="2-HYDROXYACID OXIDASE 1"/>
    <property type="match status" value="1"/>
</dbReference>
<evidence type="ECO:0000256" key="1">
    <source>
        <dbReference type="ARBA" id="ARBA00001917"/>
    </source>
</evidence>